<dbReference type="RefSeq" id="WP_045928013.1">
    <property type="nucleotide sequence ID" value="NZ_JBHSZS010000009.1"/>
</dbReference>
<dbReference type="InterPro" id="IPR027417">
    <property type="entry name" value="P-loop_NTPase"/>
</dbReference>
<keyword evidence="3" id="KW-0547">Nucleotide-binding</keyword>
<gene>
    <name evidence="6" type="ORF">JF76_08930</name>
</gene>
<dbReference type="Gene3D" id="3.40.50.300">
    <property type="entry name" value="P-loop containing nucleotide triphosphate hydrolases"/>
    <property type="match status" value="1"/>
</dbReference>
<comment type="caution">
    <text evidence="6">The sequence shown here is derived from an EMBL/GenBank/DDBJ whole genome shotgun (WGS) entry which is preliminary data.</text>
</comment>
<dbReference type="OrthoDB" id="9804819at2"/>
<dbReference type="SMART" id="SM00382">
    <property type="entry name" value="AAA"/>
    <property type="match status" value="1"/>
</dbReference>
<dbReference type="Pfam" id="PF00005">
    <property type="entry name" value="ABC_tran"/>
    <property type="match status" value="1"/>
</dbReference>
<dbReference type="InterPro" id="IPR050763">
    <property type="entry name" value="ABC_transporter_ATP-binding"/>
</dbReference>
<dbReference type="GO" id="GO:0005524">
    <property type="term" value="F:ATP binding"/>
    <property type="evidence" value="ECO:0007669"/>
    <property type="project" value="UniProtKB-KW"/>
</dbReference>
<evidence type="ECO:0000256" key="2">
    <source>
        <dbReference type="ARBA" id="ARBA00022448"/>
    </source>
</evidence>
<proteinExistence type="inferred from homology"/>
<feature type="domain" description="ABC transporter" evidence="5">
    <location>
        <begin position="3"/>
        <end position="235"/>
    </location>
</feature>
<dbReference type="InterPro" id="IPR003593">
    <property type="entry name" value="AAA+_ATPase"/>
</dbReference>
<dbReference type="PANTHER" id="PTHR42711">
    <property type="entry name" value="ABC TRANSPORTER ATP-BINDING PROTEIN"/>
    <property type="match status" value="1"/>
</dbReference>
<keyword evidence="4" id="KW-0067">ATP-binding</keyword>
<evidence type="ECO:0000259" key="5">
    <source>
        <dbReference type="PROSITE" id="PS50893"/>
    </source>
</evidence>
<dbReference type="EMBL" id="JXBY01000018">
    <property type="protein sequence ID" value="KJY55947.1"/>
    <property type="molecule type" value="Genomic_DNA"/>
</dbReference>
<dbReference type="PANTHER" id="PTHR42711:SF5">
    <property type="entry name" value="ABC TRANSPORTER ATP-BINDING PROTEIN NATA"/>
    <property type="match status" value="1"/>
</dbReference>
<dbReference type="Proteomes" id="UP000033533">
    <property type="component" value="Unassembled WGS sequence"/>
</dbReference>
<comment type="similarity">
    <text evidence="1">Belongs to the ABC transporter superfamily.</text>
</comment>
<dbReference type="STRING" id="1218493.JF76_08930"/>
<dbReference type="GO" id="GO:0016887">
    <property type="term" value="F:ATP hydrolysis activity"/>
    <property type="evidence" value="ECO:0007669"/>
    <property type="project" value="InterPro"/>
</dbReference>
<reference evidence="6 7" key="1">
    <citation type="submission" date="2014-12" db="EMBL/GenBank/DDBJ databases">
        <title>Comparative genomics of the lactic acid bacteria isolated from the honey bee gut.</title>
        <authorList>
            <person name="Ellegaard K.M."/>
            <person name="Tamarit D."/>
            <person name="Javelind E."/>
            <person name="Olofsson T."/>
            <person name="Andersson S.G."/>
            <person name="Vasquez A."/>
        </authorList>
    </citation>
    <scope>NUCLEOTIDE SEQUENCE [LARGE SCALE GENOMIC DNA]</scope>
    <source>
        <strain evidence="6 7">Biut2</strain>
    </source>
</reference>
<dbReference type="HOGENOM" id="CLU_000604_1_2_9"/>
<organism evidence="6 7">
    <name type="scientific">Lactobacillus kullabergensis</name>
    <dbReference type="NCBI Taxonomy" id="1218493"/>
    <lineage>
        <taxon>Bacteria</taxon>
        <taxon>Bacillati</taxon>
        <taxon>Bacillota</taxon>
        <taxon>Bacilli</taxon>
        <taxon>Lactobacillales</taxon>
        <taxon>Lactobacillaceae</taxon>
        <taxon>Lactobacillus</taxon>
    </lineage>
</organism>
<dbReference type="InterPro" id="IPR003439">
    <property type="entry name" value="ABC_transporter-like_ATP-bd"/>
</dbReference>
<dbReference type="PATRIC" id="fig|1218493.3.peg.946"/>
<sequence>MAIIFDKVKKNYGKKPVFYNLNFKIPLEPTVIGLVGPNGVGKSTMLRLLAGVLEPTEGLIKNDQANQPYVKWSSLHTTFVASGERGLMYRLNTLENGMYFSSLKGISIKKTENNIRKMAQDFNFSNELNTYFQNLSTGLKKKSAILVGAAMETEVLLLDEPSNGLDIAAQEDLASFILDLKNKYGNTIFISSHDTQMLSGVVDHYLFLRDGQIEENIGHKMTENDLISEYREIYQRK</sequence>
<dbReference type="PROSITE" id="PS50893">
    <property type="entry name" value="ABC_TRANSPORTER_2"/>
    <property type="match status" value="1"/>
</dbReference>
<evidence type="ECO:0000313" key="7">
    <source>
        <dbReference type="Proteomes" id="UP000033533"/>
    </source>
</evidence>
<evidence type="ECO:0000256" key="4">
    <source>
        <dbReference type="ARBA" id="ARBA00022840"/>
    </source>
</evidence>
<evidence type="ECO:0000313" key="6">
    <source>
        <dbReference type="EMBL" id="KJY55947.1"/>
    </source>
</evidence>
<evidence type="ECO:0000256" key="3">
    <source>
        <dbReference type="ARBA" id="ARBA00022741"/>
    </source>
</evidence>
<dbReference type="AlphaFoldDB" id="A0A0F4LAV0"/>
<name>A0A0F4LAV0_9LACO</name>
<evidence type="ECO:0000256" key="1">
    <source>
        <dbReference type="ARBA" id="ARBA00005417"/>
    </source>
</evidence>
<keyword evidence="2" id="KW-0813">Transport</keyword>
<accession>A0A0F4LAV0</accession>
<protein>
    <recommendedName>
        <fullName evidence="5">ABC transporter domain-containing protein</fullName>
    </recommendedName>
</protein>
<dbReference type="SUPFAM" id="SSF52540">
    <property type="entry name" value="P-loop containing nucleoside triphosphate hydrolases"/>
    <property type="match status" value="1"/>
</dbReference>